<dbReference type="EMBL" id="CTEE01000001">
    <property type="protein sequence ID" value="CQD22037.1"/>
    <property type="molecule type" value="Genomic_DNA"/>
</dbReference>
<dbReference type="Proteomes" id="UP000199251">
    <property type="component" value="Unassembled WGS sequence"/>
</dbReference>
<dbReference type="STRING" id="141349.BN1232_05472"/>
<evidence type="ECO:0000256" key="1">
    <source>
        <dbReference type="SAM" id="Phobius"/>
    </source>
</evidence>
<reference evidence="2 3" key="1">
    <citation type="submission" date="2015-03" db="EMBL/GenBank/DDBJ databases">
        <authorList>
            <person name="Urmite Genomes"/>
        </authorList>
    </citation>
    <scope>NUCLEOTIDE SEQUENCE [LARGE SCALE GENOMIC DNA]</scope>
    <source>
        <strain evidence="2 3">CSUR P1491</strain>
    </source>
</reference>
<feature type="transmembrane region" description="Helical" evidence="1">
    <location>
        <begin position="18"/>
        <end position="37"/>
    </location>
</feature>
<keyword evidence="1" id="KW-0812">Transmembrane</keyword>
<proteinExistence type="predicted"/>
<gene>
    <name evidence="2" type="ORF">BN1232_05472</name>
</gene>
<keyword evidence="1" id="KW-0472">Membrane</keyword>
<keyword evidence="1" id="KW-1133">Transmembrane helix</keyword>
<dbReference type="OrthoDB" id="4715888at2"/>
<organism evidence="2 3">
    <name type="scientific">Mycobacterium lentiflavum</name>
    <dbReference type="NCBI Taxonomy" id="141349"/>
    <lineage>
        <taxon>Bacteria</taxon>
        <taxon>Bacillati</taxon>
        <taxon>Actinomycetota</taxon>
        <taxon>Actinomycetes</taxon>
        <taxon>Mycobacteriales</taxon>
        <taxon>Mycobacteriaceae</taxon>
        <taxon>Mycobacterium</taxon>
        <taxon>Mycobacterium simiae complex</taxon>
    </lineage>
</organism>
<dbReference type="RefSeq" id="WP_090607598.1">
    <property type="nucleotide sequence ID" value="NZ_CTEE01000001.1"/>
</dbReference>
<accession>A0A0E4H1V2</accession>
<protein>
    <submittedName>
        <fullName evidence="2">Uncharacterized protein</fullName>
    </submittedName>
</protein>
<name>A0A0E4H1V2_MYCLN</name>
<sequence length="196" mass="22250">MSAWIDFWHNLTPGQGTLLGGAFVLCAGVIAFSTGALDRRSQHQRFHYEEMKTLYVDALRIGRDLEIVKALPPETRREVLVDKADAIDRVISELAVTGNFQTADIAIAYAYQQSVQLGEWVKQVEGDGAATAQLQKWLDTLPEQHRAALQIYEEVTVNRRDVVQAVRQELALYVPVLSRYRRALRETLRAERFPLN</sequence>
<evidence type="ECO:0000313" key="2">
    <source>
        <dbReference type="EMBL" id="CQD22037.1"/>
    </source>
</evidence>
<evidence type="ECO:0000313" key="3">
    <source>
        <dbReference type="Proteomes" id="UP000199251"/>
    </source>
</evidence>
<dbReference type="AlphaFoldDB" id="A0A0E4H1V2"/>